<accession>A0A4Q1S7W3</accession>
<proteinExistence type="predicted"/>
<evidence type="ECO:0000256" key="1">
    <source>
        <dbReference type="ARBA" id="ARBA00023172"/>
    </source>
</evidence>
<dbReference type="EMBL" id="SDMK01000006">
    <property type="protein sequence ID" value="RXS93068.1"/>
    <property type="molecule type" value="Genomic_DNA"/>
</dbReference>
<dbReference type="GO" id="GO:0003677">
    <property type="term" value="F:DNA binding"/>
    <property type="evidence" value="ECO:0007669"/>
    <property type="project" value="InterPro"/>
</dbReference>
<dbReference type="Pfam" id="PF00589">
    <property type="entry name" value="Phage_integrase"/>
    <property type="match status" value="1"/>
</dbReference>
<feature type="domain" description="Tyr recombinase" evidence="2">
    <location>
        <begin position="1"/>
        <end position="89"/>
    </location>
</feature>
<dbReference type="GO" id="GO:0006310">
    <property type="term" value="P:DNA recombination"/>
    <property type="evidence" value="ECO:0007669"/>
    <property type="project" value="UniProtKB-KW"/>
</dbReference>
<dbReference type="InterPro" id="IPR002104">
    <property type="entry name" value="Integrase_catalytic"/>
</dbReference>
<keyword evidence="4" id="KW-1185">Reference proteome</keyword>
<dbReference type="OrthoDB" id="110571at2"/>
<dbReference type="InterPro" id="IPR013762">
    <property type="entry name" value="Integrase-like_cat_sf"/>
</dbReference>
<dbReference type="PROSITE" id="PS51898">
    <property type="entry name" value="TYR_RECOMBINASE"/>
    <property type="match status" value="1"/>
</dbReference>
<reference evidence="3 4" key="1">
    <citation type="journal article" date="2016" name="Int. J. Syst. Evol. Microbiol.">
        <title>Acidipila dinghuensis sp. nov., an acidobacterium isolated from forest soil.</title>
        <authorList>
            <person name="Jiang Y.W."/>
            <person name="Wang J."/>
            <person name="Chen M.H."/>
            <person name="Lv Y.Y."/>
            <person name="Qiu L.H."/>
        </authorList>
    </citation>
    <scope>NUCLEOTIDE SEQUENCE [LARGE SCALE GENOMIC DNA]</scope>
    <source>
        <strain evidence="3 4">DHOF10</strain>
    </source>
</reference>
<sequence length="102" mass="11352">MDQREREGTGPIWHEDILGRQIQPATKDLGLPHITWRFLRHWGATHMMELGIPVKTVQERLGHSRPDILLKHYVHVLDGSAERAAAVLSTGLANGSSVSDSP</sequence>
<dbReference type="InterPro" id="IPR011010">
    <property type="entry name" value="DNA_brk_join_enz"/>
</dbReference>
<evidence type="ECO:0000313" key="3">
    <source>
        <dbReference type="EMBL" id="RXS93068.1"/>
    </source>
</evidence>
<dbReference type="Gene3D" id="1.10.443.10">
    <property type="entry name" value="Intergrase catalytic core"/>
    <property type="match status" value="1"/>
</dbReference>
<dbReference type="GO" id="GO:0015074">
    <property type="term" value="P:DNA integration"/>
    <property type="evidence" value="ECO:0007669"/>
    <property type="project" value="InterPro"/>
</dbReference>
<evidence type="ECO:0000259" key="2">
    <source>
        <dbReference type="PROSITE" id="PS51898"/>
    </source>
</evidence>
<name>A0A4Q1S7W3_9BACT</name>
<dbReference type="AlphaFoldDB" id="A0A4Q1S7W3"/>
<evidence type="ECO:0000313" key="4">
    <source>
        <dbReference type="Proteomes" id="UP000290253"/>
    </source>
</evidence>
<dbReference type="RefSeq" id="WP_129210135.1">
    <property type="nucleotide sequence ID" value="NZ_BMGU01000001.1"/>
</dbReference>
<dbReference type="Proteomes" id="UP000290253">
    <property type="component" value="Unassembled WGS sequence"/>
</dbReference>
<keyword evidence="1" id="KW-0233">DNA recombination</keyword>
<comment type="caution">
    <text evidence="3">The sequence shown here is derived from an EMBL/GenBank/DDBJ whole genome shotgun (WGS) entry which is preliminary data.</text>
</comment>
<gene>
    <name evidence="3" type="ORF">ESZ00_19790</name>
</gene>
<protein>
    <recommendedName>
        <fullName evidence="2">Tyr recombinase domain-containing protein</fullName>
    </recommendedName>
</protein>
<organism evidence="3 4">
    <name type="scientific">Silvibacterium dinghuense</name>
    <dbReference type="NCBI Taxonomy" id="1560006"/>
    <lineage>
        <taxon>Bacteria</taxon>
        <taxon>Pseudomonadati</taxon>
        <taxon>Acidobacteriota</taxon>
        <taxon>Terriglobia</taxon>
        <taxon>Terriglobales</taxon>
        <taxon>Acidobacteriaceae</taxon>
        <taxon>Silvibacterium</taxon>
    </lineage>
</organism>
<dbReference type="SUPFAM" id="SSF56349">
    <property type="entry name" value="DNA breaking-rejoining enzymes"/>
    <property type="match status" value="1"/>
</dbReference>